<evidence type="ECO:0000256" key="3">
    <source>
        <dbReference type="ARBA" id="ARBA00022679"/>
    </source>
</evidence>
<comment type="cofactor">
    <cofactor evidence="1">
        <name>Mg(2+)</name>
        <dbReference type="ChEBI" id="CHEBI:18420"/>
    </cofactor>
</comment>
<name>A0AA88IJY9_ARTSF</name>
<organism evidence="8 9">
    <name type="scientific">Artemia franciscana</name>
    <name type="common">Brine shrimp</name>
    <name type="synonym">Artemia sanfranciscana</name>
    <dbReference type="NCBI Taxonomy" id="6661"/>
    <lineage>
        <taxon>Eukaryota</taxon>
        <taxon>Metazoa</taxon>
        <taxon>Ecdysozoa</taxon>
        <taxon>Arthropoda</taxon>
        <taxon>Crustacea</taxon>
        <taxon>Branchiopoda</taxon>
        <taxon>Anostraca</taxon>
        <taxon>Artemiidae</taxon>
        <taxon>Artemia</taxon>
    </lineage>
</organism>
<comment type="caution">
    <text evidence="8">The sequence shown here is derived from an EMBL/GenBank/DDBJ whole genome shotgun (WGS) entry which is preliminary data.</text>
</comment>
<evidence type="ECO:0000256" key="7">
    <source>
        <dbReference type="RuleBase" id="RU004466"/>
    </source>
</evidence>
<evidence type="ECO:0000313" key="8">
    <source>
        <dbReference type="EMBL" id="KAK2722207.1"/>
    </source>
</evidence>
<accession>A0AA88IJY9</accession>
<dbReference type="Gene3D" id="1.10.600.10">
    <property type="entry name" value="Farnesyl Diphosphate Synthase"/>
    <property type="match status" value="1"/>
</dbReference>
<protein>
    <recommendedName>
        <fullName evidence="10">Decaprenyl-diphosphate synthase subunit 1</fullName>
    </recommendedName>
</protein>
<evidence type="ECO:0000256" key="6">
    <source>
        <dbReference type="ARBA" id="ARBA00023229"/>
    </source>
</evidence>
<keyword evidence="6" id="KW-0414">Isoprene biosynthesis</keyword>
<dbReference type="InterPro" id="IPR000092">
    <property type="entry name" value="Polyprenyl_synt"/>
</dbReference>
<keyword evidence="4" id="KW-0479">Metal-binding</keyword>
<evidence type="ECO:0000256" key="2">
    <source>
        <dbReference type="ARBA" id="ARBA00006706"/>
    </source>
</evidence>
<evidence type="ECO:0000256" key="1">
    <source>
        <dbReference type="ARBA" id="ARBA00001946"/>
    </source>
</evidence>
<dbReference type="Proteomes" id="UP001187531">
    <property type="component" value="Unassembled WGS sequence"/>
</dbReference>
<dbReference type="GO" id="GO:0008299">
    <property type="term" value="P:isoprenoid biosynthetic process"/>
    <property type="evidence" value="ECO:0007669"/>
    <property type="project" value="UniProtKB-KW"/>
</dbReference>
<keyword evidence="9" id="KW-1185">Reference proteome</keyword>
<dbReference type="AlphaFoldDB" id="A0AA88IJY9"/>
<gene>
    <name evidence="8" type="ORF">QYM36_002684</name>
</gene>
<evidence type="ECO:0008006" key="10">
    <source>
        <dbReference type="Google" id="ProtNLM"/>
    </source>
</evidence>
<evidence type="ECO:0000256" key="5">
    <source>
        <dbReference type="ARBA" id="ARBA00022842"/>
    </source>
</evidence>
<dbReference type="SUPFAM" id="SSF48576">
    <property type="entry name" value="Terpenoid synthases"/>
    <property type="match status" value="1"/>
</dbReference>
<comment type="similarity">
    <text evidence="2 7">Belongs to the FPP/GGPP synthase family.</text>
</comment>
<dbReference type="Pfam" id="PF00348">
    <property type="entry name" value="polyprenyl_synt"/>
    <property type="match status" value="1"/>
</dbReference>
<keyword evidence="5" id="KW-0460">Magnesium</keyword>
<keyword evidence="3 7" id="KW-0808">Transferase</keyword>
<proteinExistence type="inferred from homology"/>
<dbReference type="GO" id="GO:0042811">
    <property type="term" value="P:pheromone biosynthetic process"/>
    <property type="evidence" value="ECO:0007669"/>
    <property type="project" value="UniProtKB-ARBA"/>
</dbReference>
<dbReference type="GO" id="GO:0006744">
    <property type="term" value="P:ubiquinone biosynthetic process"/>
    <property type="evidence" value="ECO:0007669"/>
    <property type="project" value="TreeGrafter"/>
</dbReference>
<dbReference type="PROSITE" id="PS00444">
    <property type="entry name" value="POLYPRENYL_SYNTHASE_2"/>
    <property type="match status" value="1"/>
</dbReference>
<dbReference type="GO" id="GO:0004659">
    <property type="term" value="F:prenyltransferase activity"/>
    <property type="evidence" value="ECO:0007669"/>
    <property type="project" value="InterPro"/>
</dbReference>
<dbReference type="SFLD" id="SFLDS00005">
    <property type="entry name" value="Isoprenoid_Synthase_Type_I"/>
    <property type="match status" value="1"/>
</dbReference>
<dbReference type="PROSITE" id="PS00723">
    <property type="entry name" value="POLYPRENYL_SYNTHASE_1"/>
    <property type="match status" value="1"/>
</dbReference>
<reference evidence="8" key="1">
    <citation type="submission" date="2023-07" db="EMBL/GenBank/DDBJ databases">
        <title>Chromosome-level genome assembly of Artemia franciscana.</title>
        <authorList>
            <person name="Jo E."/>
        </authorList>
    </citation>
    <scope>NUCLEOTIDE SEQUENCE</scope>
    <source>
        <tissue evidence="8">Whole body</tissue>
    </source>
</reference>
<dbReference type="PANTHER" id="PTHR12001:SF69">
    <property type="entry name" value="ALL TRANS-POLYPRENYL-DIPHOSPHATE SYNTHASE PDSS1"/>
    <property type="match status" value="1"/>
</dbReference>
<dbReference type="InterPro" id="IPR033749">
    <property type="entry name" value="Polyprenyl_synt_CS"/>
</dbReference>
<dbReference type="GO" id="GO:0046872">
    <property type="term" value="F:metal ion binding"/>
    <property type="evidence" value="ECO:0007669"/>
    <property type="project" value="UniProtKB-KW"/>
</dbReference>
<dbReference type="EMBL" id="JAVRJZ010000005">
    <property type="protein sequence ID" value="KAK2722207.1"/>
    <property type="molecule type" value="Genomic_DNA"/>
</dbReference>
<dbReference type="InterPro" id="IPR008949">
    <property type="entry name" value="Isoprenoid_synthase_dom_sf"/>
</dbReference>
<dbReference type="CDD" id="cd00685">
    <property type="entry name" value="Trans_IPPS_HT"/>
    <property type="match status" value="1"/>
</dbReference>
<evidence type="ECO:0000256" key="4">
    <source>
        <dbReference type="ARBA" id="ARBA00022723"/>
    </source>
</evidence>
<dbReference type="GO" id="GO:1990234">
    <property type="term" value="C:transferase complex"/>
    <property type="evidence" value="ECO:0007669"/>
    <property type="project" value="TreeGrafter"/>
</dbReference>
<evidence type="ECO:0000313" key="9">
    <source>
        <dbReference type="Proteomes" id="UP001187531"/>
    </source>
</evidence>
<dbReference type="PANTHER" id="PTHR12001">
    <property type="entry name" value="GERANYLGERANYL PYROPHOSPHATE SYNTHASE"/>
    <property type="match status" value="1"/>
</dbReference>
<sequence>MNCSIWFNSIKNSEKSIIGSARLFNNSCFSRDLEKLRYSCNDIGVPSCCCKNSKVAIRNLLPVRLNSSYGGTIPVSEPLKNTSVADPYQYVKGDLVDLTVNIHKELQSRNKELTELAKYYFDGKGKAIRPAIALMTAKAINQHLGIINSEVLELQKKVAMAAEMIHTASLVHDDVIDVSEMRRGKPSANGIWGQPKSAVAGDFIISAATRVMAQLNDADVLICISQVVADLVQGEFLQMGTRESESDRFNHYLLKTFKKTATIMANSCKAVSILAGCDSHLQNVAYDYGRYIGLTFQIVDDLLDFISDSSLLGKPGLADLKLGLATAPVLFAAEQRNCLRIVMGTQLTDRIQNSRWLGHVLRMKDGRSPKFVLFGQPSGAARKAGRPRPGWEDIMKKGLKEMGTSWEGVKREALNRLGWRRSACSCVGLRRLGAAVSIISSSSIPVEQAAYL</sequence>
<dbReference type="GO" id="GO:0005739">
    <property type="term" value="C:mitochondrion"/>
    <property type="evidence" value="ECO:0007669"/>
    <property type="project" value="TreeGrafter"/>
</dbReference>